<dbReference type="STRING" id="1121421.SAMN02745123_02517"/>
<keyword evidence="1 6" id="KW-0285">Flavoprotein</keyword>
<organism evidence="8 9">
    <name type="scientific">Desulforamulus aeronauticus DSM 10349</name>
    <dbReference type="NCBI Taxonomy" id="1121421"/>
    <lineage>
        <taxon>Bacteria</taxon>
        <taxon>Bacillati</taxon>
        <taxon>Bacillota</taxon>
        <taxon>Clostridia</taxon>
        <taxon>Eubacteriales</taxon>
        <taxon>Peptococcaceae</taxon>
        <taxon>Desulforamulus</taxon>
    </lineage>
</organism>
<dbReference type="InterPro" id="IPR029039">
    <property type="entry name" value="Flavoprotein-like_sf"/>
</dbReference>
<dbReference type="Proteomes" id="UP000183997">
    <property type="component" value="Unassembled WGS sequence"/>
</dbReference>
<evidence type="ECO:0000256" key="2">
    <source>
        <dbReference type="ARBA" id="ARBA00022643"/>
    </source>
</evidence>
<sequence>MSTVLYIKANPKPDHASYTFRMSEAFIQSYKEVNPGDRIITLDLYQEGVRPLDAEMLAQMFSTQENIMKKYAEQFAAADKYVIAAPMWNLSFPAILKTYFDYVVLAGVTFKYTEQGPVGLLVPGKKAVHITARGGQYSEGPAAQFEMGDRYIRTILGFMGVEQSDITTITTELTGVLQGQELEQSVTKSVEEAKRKAANF</sequence>
<dbReference type="PANTHER" id="PTHR43741">
    <property type="entry name" value="FMN-DEPENDENT NADH-AZOREDUCTASE 1"/>
    <property type="match status" value="1"/>
</dbReference>
<dbReference type="Pfam" id="PF02525">
    <property type="entry name" value="Flavodoxin_2"/>
    <property type="match status" value="1"/>
</dbReference>
<protein>
    <recommendedName>
        <fullName evidence="6">FMN dependent NADH:quinone oxidoreductase</fullName>
        <ecNumber evidence="6">1.6.5.-</ecNumber>
    </recommendedName>
    <alternativeName>
        <fullName evidence="6">Azo-dye reductase</fullName>
    </alternativeName>
    <alternativeName>
        <fullName evidence="6">FMN-dependent NADH-azo compound oxidoreductase</fullName>
    </alternativeName>
    <alternativeName>
        <fullName evidence="6">FMN-dependent NADH-azoreductase</fullName>
        <ecNumber evidence="6">1.7.1.17</ecNumber>
    </alternativeName>
</protein>
<dbReference type="Gene3D" id="3.40.50.360">
    <property type="match status" value="1"/>
</dbReference>
<feature type="binding site" evidence="6">
    <location>
        <begin position="87"/>
        <end position="90"/>
    </location>
    <ligand>
        <name>FMN</name>
        <dbReference type="ChEBI" id="CHEBI:58210"/>
    </ligand>
</feature>
<dbReference type="InterPro" id="IPR050104">
    <property type="entry name" value="FMN-dep_NADH:Q_OxRdtase_AzoR1"/>
</dbReference>
<evidence type="ECO:0000256" key="5">
    <source>
        <dbReference type="ARBA" id="ARBA00048542"/>
    </source>
</evidence>
<accession>A0A1M6TZ94</accession>
<evidence type="ECO:0000256" key="3">
    <source>
        <dbReference type="ARBA" id="ARBA00023002"/>
    </source>
</evidence>
<dbReference type="GO" id="GO:0010181">
    <property type="term" value="F:FMN binding"/>
    <property type="evidence" value="ECO:0007669"/>
    <property type="project" value="UniProtKB-UniRule"/>
</dbReference>
<keyword evidence="3 6" id="KW-0560">Oxidoreductase</keyword>
<comment type="catalytic activity">
    <reaction evidence="5">
        <text>N,N-dimethyl-1,4-phenylenediamine + anthranilate + 2 NAD(+) = 2-(4-dimethylaminophenyl)diazenylbenzoate + 2 NADH + 2 H(+)</text>
        <dbReference type="Rhea" id="RHEA:55872"/>
        <dbReference type="ChEBI" id="CHEBI:15378"/>
        <dbReference type="ChEBI" id="CHEBI:15783"/>
        <dbReference type="ChEBI" id="CHEBI:16567"/>
        <dbReference type="ChEBI" id="CHEBI:57540"/>
        <dbReference type="ChEBI" id="CHEBI:57945"/>
        <dbReference type="ChEBI" id="CHEBI:71579"/>
        <dbReference type="EC" id="1.7.1.17"/>
    </reaction>
    <physiologicalReaction direction="right-to-left" evidence="5">
        <dbReference type="Rhea" id="RHEA:55874"/>
    </physiologicalReaction>
</comment>
<comment type="cofactor">
    <cofactor evidence="6">
        <name>FMN</name>
        <dbReference type="ChEBI" id="CHEBI:58210"/>
    </cofactor>
    <text evidence="6">Binds 1 FMN per subunit.</text>
</comment>
<dbReference type="EC" id="1.7.1.17" evidence="6"/>
<evidence type="ECO:0000313" key="9">
    <source>
        <dbReference type="Proteomes" id="UP000183997"/>
    </source>
</evidence>
<dbReference type="PANTHER" id="PTHR43741:SF7">
    <property type="entry name" value="FMN-DEPENDENT NADH:QUINONE OXIDOREDUCTASE"/>
    <property type="match status" value="1"/>
</dbReference>
<comment type="function">
    <text evidence="6">Also exhibits azoreductase activity. Catalyzes the reductive cleavage of the azo bond in aromatic azo compounds to the corresponding amines.</text>
</comment>
<keyword evidence="9" id="KW-1185">Reference proteome</keyword>
<dbReference type="AlphaFoldDB" id="A0A1M6TZ94"/>
<dbReference type="EMBL" id="FRAR01000018">
    <property type="protein sequence ID" value="SHK62148.1"/>
    <property type="molecule type" value="Genomic_DNA"/>
</dbReference>
<dbReference type="HAMAP" id="MF_01216">
    <property type="entry name" value="Azoreductase_type1"/>
    <property type="match status" value="1"/>
</dbReference>
<dbReference type="SUPFAM" id="SSF52218">
    <property type="entry name" value="Flavoproteins"/>
    <property type="match status" value="1"/>
</dbReference>
<dbReference type="EC" id="1.6.5.-" evidence="6"/>
<proteinExistence type="inferred from homology"/>
<comment type="function">
    <text evidence="6">Quinone reductase that provides resistance to thiol-specific stress caused by electrophilic quinones.</text>
</comment>
<dbReference type="InterPro" id="IPR003680">
    <property type="entry name" value="Flavodoxin_fold"/>
</dbReference>
<dbReference type="GO" id="GO:0016652">
    <property type="term" value="F:oxidoreductase activity, acting on NAD(P)H as acceptor"/>
    <property type="evidence" value="ECO:0007669"/>
    <property type="project" value="UniProtKB-UniRule"/>
</dbReference>
<evidence type="ECO:0000256" key="1">
    <source>
        <dbReference type="ARBA" id="ARBA00022630"/>
    </source>
</evidence>
<reference evidence="9" key="1">
    <citation type="submission" date="2016-11" db="EMBL/GenBank/DDBJ databases">
        <authorList>
            <person name="Varghese N."/>
            <person name="Submissions S."/>
        </authorList>
    </citation>
    <scope>NUCLEOTIDE SEQUENCE [LARGE SCALE GENOMIC DNA]</scope>
    <source>
        <strain evidence="9">DSM 10349</strain>
    </source>
</reference>
<dbReference type="GO" id="GO:0016655">
    <property type="term" value="F:oxidoreductase activity, acting on NAD(P)H, quinone or similar compound as acceptor"/>
    <property type="evidence" value="ECO:0007669"/>
    <property type="project" value="InterPro"/>
</dbReference>
<dbReference type="InterPro" id="IPR023048">
    <property type="entry name" value="NADH:quinone_OxRdtase_FMN_depd"/>
</dbReference>
<gene>
    <name evidence="6" type="primary">azoR</name>
    <name evidence="8" type="ORF">SAMN02745123_02517</name>
</gene>
<dbReference type="OrthoDB" id="9805013at2"/>
<comment type="similarity">
    <text evidence="6">Belongs to the azoreductase type 1 family.</text>
</comment>
<evidence type="ECO:0000313" key="8">
    <source>
        <dbReference type="EMBL" id="SHK62148.1"/>
    </source>
</evidence>
<dbReference type="RefSeq" id="WP_072914880.1">
    <property type="nucleotide sequence ID" value="NZ_FRAR01000018.1"/>
</dbReference>
<dbReference type="GO" id="GO:0009055">
    <property type="term" value="F:electron transfer activity"/>
    <property type="evidence" value="ECO:0007669"/>
    <property type="project" value="UniProtKB-UniRule"/>
</dbReference>
<comment type="catalytic activity">
    <reaction evidence="6">
        <text>2 a quinone + NADH + H(+) = 2 a 1,4-benzosemiquinone + NAD(+)</text>
        <dbReference type="Rhea" id="RHEA:65952"/>
        <dbReference type="ChEBI" id="CHEBI:15378"/>
        <dbReference type="ChEBI" id="CHEBI:57540"/>
        <dbReference type="ChEBI" id="CHEBI:57945"/>
        <dbReference type="ChEBI" id="CHEBI:132124"/>
        <dbReference type="ChEBI" id="CHEBI:134225"/>
    </reaction>
</comment>
<name>A0A1M6TZ94_9FIRM</name>
<evidence type="ECO:0000256" key="6">
    <source>
        <dbReference type="HAMAP-Rule" id="MF_01216"/>
    </source>
</evidence>
<comment type="caution">
    <text evidence="6">Lacks conserved residue(s) required for the propagation of feature annotation.</text>
</comment>
<feature type="domain" description="Flavodoxin-like fold" evidence="7">
    <location>
        <begin position="3"/>
        <end position="191"/>
    </location>
</feature>
<keyword evidence="2 6" id="KW-0288">FMN</keyword>
<comment type="subunit">
    <text evidence="6">Homodimer.</text>
</comment>
<keyword evidence="4 6" id="KW-0520">NAD</keyword>
<evidence type="ECO:0000259" key="7">
    <source>
        <dbReference type="Pfam" id="PF02525"/>
    </source>
</evidence>
<evidence type="ECO:0000256" key="4">
    <source>
        <dbReference type="ARBA" id="ARBA00023027"/>
    </source>
</evidence>